<accession>A0ABY5NIX0</accession>
<keyword evidence="1" id="KW-1133">Transmembrane helix</keyword>
<sequence>MPQAGSGVRQTFALRPGARSVLGDILLLVLALALGVASHIAWDAFSHEGASGVGLVPALDAQWGPLVGYKWVQARVERDRGRRARGVGAAPACVVRAAFRWRGCFQAGCRGHGCSRCRSCSSWHGWRGWSCSAR</sequence>
<keyword evidence="1" id="KW-0812">Transmembrane</keyword>
<organism evidence="2 3">
    <name type="scientific">Microbacterium elymi</name>
    <dbReference type="NCBI Taxonomy" id="2909587"/>
    <lineage>
        <taxon>Bacteria</taxon>
        <taxon>Bacillati</taxon>
        <taxon>Actinomycetota</taxon>
        <taxon>Actinomycetes</taxon>
        <taxon>Micrococcales</taxon>
        <taxon>Microbacteriaceae</taxon>
        <taxon>Microbacterium</taxon>
    </lineage>
</organism>
<feature type="transmembrane region" description="Helical" evidence="1">
    <location>
        <begin position="21"/>
        <end position="42"/>
    </location>
</feature>
<dbReference type="RefSeq" id="WP_259611670.1">
    <property type="nucleotide sequence ID" value="NZ_CP091139.2"/>
</dbReference>
<keyword evidence="1" id="KW-0472">Membrane</keyword>
<name>A0ABY5NIX0_9MICO</name>
<dbReference type="Pfam" id="PF13803">
    <property type="entry name" value="DUF4184"/>
    <property type="match status" value="1"/>
</dbReference>
<protein>
    <submittedName>
        <fullName evidence="2">DUF4184 family protein</fullName>
    </submittedName>
</protein>
<reference evidence="2" key="1">
    <citation type="submission" date="2022-01" db="EMBL/GenBank/DDBJ databases">
        <title>Microbacterium eymi and Microbacterium rhizovicinus sp. nov., isolated from the rhizospheric soil of Elymus tsukushiensis, a plant native to the Dokdo Islands, Republic of Korea.</title>
        <authorList>
            <person name="Hwang Y.J."/>
        </authorList>
    </citation>
    <scope>NUCLEOTIDE SEQUENCE</scope>
    <source>
        <strain evidence="2">KUDC0405</strain>
    </source>
</reference>
<gene>
    <name evidence="2" type="ORF">L2X98_33210</name>
</gene>
<evidence type="ECO:0000313" key="3">
    <source>
        <dbReference type="Proteomes" id="UP001054811"/>
    </source>
</evidence>
<keyword evidence="3" id="KW-1185">Reference proteome</keyword>
<dbReference type="InterPro" id="IPR025238">
    <property type="entry name" value="DUF4184"/>
</dbReference>
<evidence type="ECO:0000256" key="1">
    <source>
        <dbReference type="SAM" id="Phobius"/>
    </source>
</evidence>
<proteinExistence type="predicted"/>
<dbReference type="Proteomes" id="UP001054811">
    <property type="component" value="Chromosome"/>
</dbReference>
<dbReference type="EMBL" id="CP091139">
    <property type="protein sequence ID" value="UUT35120.1"/>
    <property type="molecule type" value="Genomic_DNA"/>
</dbReference>
<evidence type="ECO:0000313" key="2">
    <source>
        <dbReference type="EMBL" id="UUT35120.1"/>
    </source>
</evidence>